<evidence type="ECO:0000256" key="3">
    <source>
        <dbReference type="RuleBase" id="RU003560"/>
    </source>
</evidence>
<sequence length="408" mass="44487">MVRLATSGVCQFFLSNGEEILFREGSGALVTDTKGRNYYDFILGFGPVVLGHARADFTSVLQQKVAGAIHFPGYAEQHVDFLETFLPDAYQNHSVGYFKHSSDAMTAAARLACKQTGRKGLIRCGYIGWHDAQIGNSPRWHERLSSPHRSEIRPNSFTRGMSESEPVVNWIDLQIDSLRQILDDTPDTYAALLFDAYQLSLMSPAHLSEAIALCRERGVQVVADETKTAGRVSPMGALAAVGLDADYVVLGKAIGNGAPISLLVGPPSMSIDYLEAKISGTYCKELLGVFAASATHQLMSTLHGYSTFKEISERFVDVFSSAAADVGLGDQINIELILGGSLFELRFSEGVENNLGLRAKIPRIFADHGILLLQGHPSFFCLSHAEIDWSDLSARIERALRASLPLFA</sequence>
<organism evidence="5 6">
    <name type="scientific">Agrobacterium tumefaciens str. B6</name>
    <dbReference type="NCBI Taxonomy" id="1183423"/>
    <lineage>
        <taxon>Bacteria</taxon>
        <taxon>Pseudomonadati</taxon>
        <taxon>Pseudomonadota</taxon>
        <taxon>Alphaproteobacteria</taxon>
        <taxon>Hyphomicrobiales</taxon>
        <taxon>Rhizobiaceae</taxon>
        <taxon>Rhizobium/Agrobacterium group</taxon>
        <taxon>Agrobacterium</taxon>
        <taxon>Agrobacterium tumefaciens complex</taxon>
    </lineage>
</organism>
<comment type="caution">
    <text evidence="5">The sequence shown here is derived from an EMBL/GenBank/DDBJ whole genome shotgun (WGS) entry which is preliminary data.</text>
</comment>
<dbReference type="Pfam" id="PF00202">
    <property type="entry name" value="Aminotran_3"/>
    <property type="match status" value="1"/>
</dbReference>
<reference evidence="5 6" key="1">
    <citation type="submission" date="2016-01" db="EMBL/GenBank/DDBJ databases">
        <authorList>
            <person name="Regsiter A."/>
            <person name="william w."/>
        </authorList>
    </citation>
    <scope>NUCLEOTIDE SEQUENCE [LARGE SCALE GENOMIC DNA]</scope>
    <source>
        <strain evidence="5 6">B6</strain>
    </source>
</reference>
<feature type="compositionally biased region" description="Basic and acidic residues" evidence="4">
    <location>
        <begin position="140"/>
        <end position="152"/>
    </location>
</feature>
<protein>
    <submittedName>
        <fullName evidence="5">Glutamate-1-semialdehyde 2,1-aminomutase</fullName>
    </submittedName>
</protein>
<accession>A0A822VCF7</accession>
<gene>
    <name evidence="5" type="primary">hemL</name>
    <name evidence="5" type="ORF">AGR4A_pAt20047</name>
</gene>
<dbReference type="Gene3D" id="3.90.1150.10">
    <property type="entry name" value="Aspartate Aminotransferase, domain 1"/>
    <property type="match status" value="1"/>
</dbReference>
<dbReference type="AlphaFoldDB" id="A0A822VCF7"/>
<comment type="similarity">
    <text evidence="3">Belongs to the class-III pyridoxal-phosphate-dependent aminotransferase family.</text>
</comment>
<feature type="region of interest" description="Disordered" evidence="4">
    <location>
        <begin position="140"/>
        <end position="160"/>
    </location>
</feature>
<name>A0A822VCF7_AGRTU</name>
<evidence type="ECO:0000313" key="6">
    <source>
        <dbReference type="Proteomes" id="UP000192074"/>
    </source>
</evidence>
<dbReference type="InterPro" id="IPR015422">
    <property type="entry name" value="PyrdxlP-dep_Trfase_small"/>
</dbReference>
<proteinExistence type="inferred from homology"/>
<dbReference type="GO" id="GO:0008483">
    <property type="term" value="F:transaminase activity"/>
    <property type="evidence" value="ECO:0007669"/>
    <property type="project" value="InterPro"/>
</dbReference>
<dbReference type="RefSeq" id="WP_080868774.1">
    <property type="nucleotide sequence ID" value="NZ_LMVK01000008.1"/>
</dbReference>
<evidence type="ECO:0000313" key="5">
    <source>
        <dbReference type="EMBL" id="CVI25175.1"/>
    </source>
</evidence>
<dbReference type="InterPro" id="IPR015421">
    <property type="entry name" value="PyrdxlP-dep_Trfase_major"/>
</dbReference>
<keyword evidence="2 3" id="KW-0663">Pyridoxal phosphate</keyword>
<dbReference type="Gene3D" id="3.40.640.10">
    <property type="entry name" value="Type I PLP-dependent aspartate aminotransferase-like (Major domain)"/>
    <property type="match status" value="1"/>
</dbReference>
<dbReference type="SUPFAM" id="SSF53383">
    <property type="entry name" value="PLP-dependent transferases"/>
    <property type="match status" value="1"/>
</dbReference>
<dbReference type="PANTHER" id="PTHR43713:SF3">
    <property type="entry name" value="GLUTAMATE-1-SEMIALDEHYDE 2,1-AMINOMUTASE 1, CHLOROPLASTIC-RELATED"/>
    <property type="match status" value="1"/>
</dbReference>
<dbReference type="GO" id="GO:0030170">
    <property type="term" value="F:pyridoxal phosphate binding"/>
    <property type="evidence" value="ECO:0007669"/>
    <property type="project" value="InterPro"/>
</dbReference>
<dbReference type="InterPro" id="IPR015424">
    <property type="entry name" value="PyrdxlP-dep_Trfase"/>
</dbReference>
<evidence type="ECO:0000256" key="2">
    <source>
        <dbReference type="ARBA" id="ARBA00022898"/>
    </source>
</evidence>
<evidence type="ECO:0000256" key="1">
    <source>
        <dbReference type="ARBA" id="ARBA00001933"/>
    </source>
</evidence>
<dbReference type="EMBL" id="FCNL01000041">
    <property type="protein sequence ID" value="CVI25175.1"/>
    <property type="molecule type" value="Genomic_DNA"/>
</dbReference>
<dbReference type="InterPro" id="IPR005814">
    <property type="entry name" value="Aminotrans_3"/>
</dbReference>
<evidence type="ECO:0000256" key="4">
    <source>
        <dbReference type="SAM" id="MobiDB-lite"/>
    </source>
</evidence>
<dbReference type="PANTHER" id="PTHR43713">
    <property type="entry name" value="GLUTAMATE-1-SEMIALDEHYDE 2,1-AMINOMUTASE"/>
    <property type="match status" value="1"/>
</dbReference>
<comment type="cofactor">
    <cofactor evidence="1">
        <name>pyridoxal 5'-phosphate</name>
        <dbReference type="ChEBI" id="CHEBI:597326"/>
    </cofactor>
</comment>
<dbReference type="Proteomes" id="UP000192074">
    <property type="component" value="Unassembled WGS sequence"/>
</dbReference>